<evidence type="ECO:0000313" key="4">
    <source>
        <dbReference type="EMBL" id="KZM70465.1"/>
    </source>
</evidence>
<keyword evidence="1" id="KW-0378">Hydrolase</keyword>
<evidence type="ECO:0000259" key="3">
    <source>
        <dbReference type="Pfam" id="PF01326"/>
    </source>
</evidence>
<dbReference type="RefSeq" id="WP_067577789.1">
    <property type="nucleotide sequence ID" value="NZ_JABMCZ010000003.1"/>
</dbReference>
<dbReference type="InterPro" id="IPR051549">
    <property type="entry name" value="PEP_Utilizing_Enz"/>
</dbReference>
<feature type="domain" description="Pyruvate phosphate dikinase AMP/ATP-binding" evidence="3">
    <location>
        <begin position="193"/>
        <end position="407"/>
    </location>
</feature>
<dbReference type="Proteomes" id="UP000076512">
    <property type="component" value="Unassembled WGS sequence"/>
</dbReference>
<dbReference type="Gene3D" id="3.30.470.20">
    <property type="entry name" value="ATP-grasp fold, B domain"/>
    <property type="match status" value="1"/>
</dbReference>
<evidence type="ECO:0000256" key="2">
    <source>
        <dbReference type="ARBA" id="ARBA00023080"/>
    </source>
</evidence>
<organism evidence="4 5">
    <name type="scientific">Nocardia terpenica</name>
    <dbReference type="NCBI Taxonomy" id="455432"/>
    <lineage>
        <taxon>Bacteria</taxon>
        <taxon>Bacillati</taxon>
        <taxon>Actinomycetota</taxon>
        <taxon>Actinomycetes</taxon>
        <taxon>Mycobacteriales</taxon>
        <taxon>Nocardiaceae</taxon>
        <taxon>Nocardia</taxon>
    </lineage>
</organism>
<evidence type="ECO:0000256" key="1">
    <source>
        <dbReference type="ARBA" id="ARBA00022801"/>
    </source>
</evidence>
<dbReference type="InterPro" id="IPR013815">
    <property type="entry name" value="ATP_grasp_subdomain_1"/>
</dbReference>
<dbReference type="Pfam" id="PF22769">
    <property type="entry name" value="DCD"/>
    <property type="match status" value="1"/>
</dbReference>
<dbReference type="Gene3D" id="3.30.1490.20">
    <property type="entry name" value="ATP-grasp fold, A domain"/>
    <property type="match status" value="1"/>
</dbReference>
<dbReference type="InterPro" id="IPR002192">
    <property type="entry name" value="PPDK_AMP/ATP-bd"/>
</dbReference>
<dbReference type="OrthoDB" id="9780956at2"/>
<dbReference type="Gene3D" id="2.70.40.10">
    <property type="match status" value="1"/>
</dbReference>
<proteinExistence type="predicted"/>
<dbReference type="EMBL" id="LWGR01000015">
    <property type="protein sequence ID" value="KZM70465.1"/>
    <property type="molecule type" value="Genomic_DNA"/>
</dbReference>
<dbReference type="Pfam" id="PF01326">
    <property type="entry name" value="PPDK_N"/>
    <property type="match status" value="1"/>
</dbReference>
<reference evidence="4 5" key="1">
    <citation type="submission" date="2016-04" db="EMBL/GenBank/DDBJ databases">
        <authorList>
            <person name="Evans L.H."/>
            <person name="Alamgir A."/>
            <person name="Owens N."/>
            <person name="Weber N.D."/>
            <person name="Virtaneva K."/>
            <person name="Barbian K."/>
            <person name="Babar A."/>
            <person name="Rosenke K."/>
        </authorList>
    </citation>
    <scope>NUCLEOTIDE SEQUENCE [LARGE SCALE GENOMIC DNA]</scope>
    <source>
        <strain evidence="4 5">IFM 0406</strain>
    </source>
</reference>
<dbReference type="InterPro" id="IPR011962">
    <property type="entry name" value="dCTP_deaminase"/>
</dbReference>
<gene>
    <name evidence="4" type="ORF">AWN90_04095</name>
</gene>
<dbReference type="AlphaFoldDB" id="A0A164JJM1"/>
<dbReference type="SUPFAM" id="SSF56059">
    <property type="entry name" value="Glutathione synthetase ATP-binding domain-like"/>
    <property type="match status" value="1"/>
</dbReference>
<keyword evidence="2" id="KW-0546">Nucleotide metabolism</keyword>
<keyword evidence="5" id="KW-1185">Reference proteome</keyword>
<dbReference type="GO" id="GO:0005524">
    <property type="term" value="F:ATP binding"/>
    <property type="evidence" value="ECO:0007669"/>
    <property type="project" value="InterPro"/>
</dbReference>
<dbReference type="PANTHER" id="PTHR43615">
    <property type="entry name" value="PHOSPHOENOLPYRUVATE SYNTHASE-RELATED"/>
    <property type="match status" value="1"/>
</dbReference>
<dbReference type="GO" id="GO:0006229">
    <property type="term" value="P:dUTP biosynthetic process"/>
    <property type="evidence" value="ECO:0007669"/>
    <property type="project" value="InterPro"/>
</dbReference>
<dbReference type="GO" id="GO:0008829">
    <property type="term" value="F:dCTP deaminase activity"/>
    <property type="evidence" value="ECO:0007669"/>
    <property type="project" value="InterPro"/>
</dbReference>
<dbReference type="GO" id="GO:0016301">
    <property type="term" value="F:kinase activity"/>
    <property type="evidence" value="ECO:0007669"/>
    <property type="project" value="InterPro"/>
</dbReference>
<name>A0A164JJM1_9NOCA</name>
<protein>
    <recommendedName>
        <fullName evidence="3">Pyruvate phosphate dikinase AMP/ATP-binding domain-containing protein</fullName>
    </recommendedName>
</protein>
<dbReference type="PANTHER" id="PTHR43615:SF1">
    <property type="entry name" value="PPDK_N DOMAIN-CONTAINING PROTEIN"/>
    <property type="match status" value="1"/>
</dbReference>
<accession>A0A164JJM1</accession>
<dbReference type="SUPFAM" id="SSF51283">
    <property type="entry name" value="dUTPase-like"/>
    <property type="match status" value="1"/>
</dbReference>
<dbReference type="CDD" id="cd07557">
    <property type="entry name" value="trimeric_dUTPase"/>
    <property type="match status" value="1"/>
</dbReference>
<dbReference type="InterPro" id="IPR033704">
    <property type="entry name" value="dUTPase_trimeric"/>
</dbReference>
<dbReference type="STRING" id="455432.AWN90_04095"/>
<comment type="caution">
    <text evidence="4">The sequence shown here is derived from an EMBL/GenBank/DDBJ whole genome shotgun (WGS) entry which is preliminary data.</text>
</comment>
<evidence type="ECO:0000313" key="5">
    <source>
        <dbReference type="Proteomes" id="UP000076512"/>
    </source>
</evidence>
<dbReference type="InterPro" id="IPR036157">
    <property type="entry name" value="dUTPase-like_sf"/>
</dbReference>
<sequence length="819" mass="87773">MTILTGEEIRRQWQRGAIRIDPFDESRLNPNSYNFTLGDTVRVYSSPELDARVDNPTTEILIPHEGFVLEEGRLYLAATAEVLGGAMFAPTFSARSSIARLGLSIHLSSGLGDIGYVGHWTLQLLATAPVRVYPGMEIGQMMWWVPSGDIICYNGKYQGAQGPRASESWRTLDRDVARIRFPGTDGPGMDPARVGAKAATLARLAPRVPVPDLVAVTATEFTDALAPQTVEQIKAIFSDLQATVGANIVEDAARLAELLADIALPVYGRELLARRLSEVFTPQTRFAVRSSAAGEDSTTASHAGVYDSVLDVAAADVPAAVAAVWRSYYSLAAVTTRLRGGDLDPAPRMAVIVQAMIEPDIAGIAITGLDPTDPDRVHIEAVRGRADALAGGVATPDHNLLSASDAARIGQLVDAVRTQLGRPAMDIEWVRAGDQQLYVVQARPNTARHTGRRTEPAVVRLYDEPIPADIPLGPIGPAVAHFIAKRRMAVQLATTLDLSTGVAFVVYVPADPESSWYSALATVLDPALDGARVIVDASEFERQTIIDYAHLHTHLERLLATTPVGEPLTLLVRQYVTGHRGVISRHTGGEYYAETSTDGLLAMNRGTAACTEIRFTADMPAPAASIFGGTANVRHMVEFSTRLEQQLGPVTVEWVVDPDGTVHYIDHTVLGTGHPHAFAQPAADDALMLAEGRCVGRVVRVTDDAVLQRLSVAPAVSVSGGVDVSGHRVIADAVARAREIRADGAQVIISARHPYAILAALVGHVDGFLFDSASRLCHLAIILRENHIPAAVHHARHGTLVMLDDGAVYTLTPSGDDRP</sequence>